<evidence type="ECO:0000313" key="2">
    <source>
        <dbReference type="Proteomes" id="UP000004736"/>
    </source>
</evidence>
<protein>
    <recommendedName>
        <fullName evidence="3">L-2-amino-thiazoline-4-carboxylic acid hydrolase</fullName>
    </recommendedName>
</protein>
<dbReference type="HOGENOM" id="CLU_103694_0_0_9"/>
<dbReference type="Pfam" id="PF14196">
    <property type="entry name" value="ATC_hydrolase"/>
    <property type="match status" value="1"/>
</dbReference>
<dbReference type="eggNOG" id="ENOG5030RM3">
    <property type="taxonomic scope" value="Bacteria"/>
</dbReference>
<accession>C9LPY5</accession>
<proteinExistence type="predicted"/>
<sequence length="214" mass="25086">MMKYTGKYYMLFTIFLKKYLKEQYGKDVTKSTLKKAPAIYRDMLDKCDDIGSDNPMAGNIYMCFVFLAVWKAADGAIDPESYRTVVNKFMRSGIVSKFMGGKDINNPDDFKKMKDKFHAMQDWADAHPEYKEKTWDFNFDDKKHRDGSYYHFTRCPLNNFAREYGFLEVLPICCDIDYITTEYSHGVLYRDYTLASGGDICDYWIVPDKVENPE</sequence>
<evidence type="ECO:0000313" key="1">
    <source>
        <dbReference type="EMBL" id="EEW97621.1"/>
    </source>
</evidence>
<reference evidence="1" key="1">
    <citation type="submission" date="2009-09" db="EMBL/GenBank/DDBJ databases">
        <authorList>
            <person name="Weinstock G."/>
            <person name="Sodergren E."/>
            <person name="Clifton S."/>
            <person name="Fulton L."/>
            <person name="Fulton B."/>
            <person name="Courtney L."/>
            <person name="Fronick C."/>
            <person name="Harrison M."/>
            <person name="Strong C."/>
            <person name="Farmer C."/>
            <person name="Delahaunty K."/>
            <person name="Markovic C."/>
            <person name="Hall O."/>
            <person name="Minx P."/>
            <person name="Tomlinson C."/>
            <person name="Mitreva M."/>
            <person name="Nelson J."/>
            <person name="Hou S."/>
            <person name="Wollam A."/>
            <person name="Pepin K.H."/>
            <person name="Johnson M."/>
            <person name="Bhonagiri V."/>
            <person name="Nash W.E."/>
            <person name="Warren W."/>
            <person name="Chinwalla A."/>
            <person name="Mardis E.R."/>
            <person name="Wilson R.K."/>
        </authorList>
    </citation>
    <scope>NUCLEOTIDE SEQUENCE [LARGE SCALE GENOMIC DNA]</scope>
    <source>
        <strain evidence="1">DSM 15470</strain>
    </source>
</reference>
<dbReference type="Proteomes" id="UP000004736">
    <property type="component" value="Unassembled WGS sequence"/>
</dbReference>
<organism evidence="1 2">
    <name type="scientific">Dialister invisus DSM 15470</name>
    <dbReference type="NCBI Taxonomy" id="592028"/>
    <lineage>
        <taxon>Bacteria</taxon>
        <taxon>Bacillati</taxon>
        <taxon>Bacillota</taxon>
        <taxon>Negativicutes</taxon>
        <taxon>Veillonellales</taxon>
        <taxon>Veillonellaceae</taxon>
        <taxon>Dialister</taxon>
    </lineage>
</organism>
<comment type="caution">
    <text evidence="1">The sequence shown here is derived from an EMBL/GenBank/DDBJ whole genome shotgun (WGS) entry which is preliminary data.</text>
</comment>
<name>C9LPY5_9FIRM</name>
<dbReference type="STRING" id="592028.GCWU000321_01616"/>
<dbReference type="InterPro" id="IPR026002">
    <property type="entry name" value="ATC_hydrolase-like"/>
</dbReference>
<dbReference type="EMBL" id="ACIM02000001">
    <property type="protein sequence ID" value="EEW97621.1"/>
    <property type="molecule type" value="Genomic_DNA"/>
</dbReference>
<evidence type="ECO:0008006" key="3">
    <source>
        <dbReference type="Google" id="ProtNLM"/>
    </source>
</evidence>
<gene>
    <name evidence="1" type="ORF">GCWU000321_01616</name>
</gene>
<keyword evidence="2" id="KW-1185">Reference proteome</keyword>
<dbReference type="AlphaFoldDB" id="C9LPY5"/>